<evidence type="ECO:0000313" key="1">
    <source>
        <dbReference type="EMBL" id="RWR72102.1"/>
    </source>
</evidence>
<dbReference type="OrthoDB" id="1899115at2759"/>
<dbReference type="PANTHER" id="PTHR33052">
    <property type="entry name" value="DUF4228 DOMAIN PROTEIN-RELATED"/>
    <property type="match status" value="1"/>
</dbReference>
<keyword evidence="2" id="KW-1185">Reference proteome</keyword>
<accession>A0A443N0Q5</accession>
<reference evidence="1 2" key="1">
    <citation type="journal article" date="2019" name="Nat. Plants">
        <title>Stout camphor tree genome fills gaps in understanding of flowering plant genome evolution.</title>
        <authorList>
            <person name="Chaw S.M."/>
            <person name="Liu Y.C."/>
            <person name="Wu Y.W."/>
            <person name="Wang H.Y."/>
            <person name="Lin C.I."/>
            <person name="Wu C.S."/>
            <person name="Ke H.M."/>
            <person name="Chang L.Y."/>
            <person name="Hsu C.Y."/>
            <person name="Yang H.T."/>
            <person name="Sudianto E."/>
            <person name="Hsu M.H."/>
            <person name="Wu K.P."/>
            <person name="Wang L.N."/>
            <person name="Leebens-Mack J.H."/>
            <person name="Tsai I.J."/>
        </authorList>
    </citation>
    <scope>NUCLEOTIDE SEQUENCE [LARGE SCALE GENOMIC DNA]</scope>
    <source>
        <strain evidence="2">cv. Chaw 1501</strain>
        <tissue evidence="1">Young leaves</tissue>
    </source>
</reference>
<dbReference type="AlphaFoldDB" id="A0A443N0Q5"/>
<dbReference type="STRING" id="337451.A0A443N0Q5"/>
<evidence type="ECO:0000313" key="2">
    <source>
        <dbReference type="Proteomes" id="UP000283530"/>
    </source>
</evidence>
<dbReference type="InterPro" id="IPR025322">
    <property type="entry name" value="PADRE_dom"/>
</dbReference>
<evidence type="ECO:0008006" key="3">
    <source>
        <dbReference type="Google" id="ProtNLM"/>
    </source>
</evidence>
<dbReference type="Pfam" id="PF14009">
    <property type="entry name" value="PADRE"/>
    <property type="match status" value="1"/>
</dbReference>
<sequence length="187" mass="20784">MTSVKLVFYEGTIRTLKGKRLAGEVMFQFPDKIICHADSFYIGHRIPALSIEDELVQGETYFVLPVDRFACQILSATSLSALAPNSNKRAPIPFGDLPFQYVKGADGRMLIKVSQEFIMSLILKDGESGCNGSTSPLCSTPELRKHYAQLVGSKEQVWSPKLETIAESKARFSPSRVFGFERRSGRS</sequence>
<proteinExistence type="predicted"/>
<gene>
    <name evidence="1" type="ORF">CKAN_00030100</name>
</gene>
<name>A0A443N0Q5_9MAGN</name>
<dbReference type="Proteomes" id="UP000283530">
    <property type="component" value="Unassembled WGS sequence"/>
</dbReference>
<protein>
    <recommendedName>
        <fullName evidence="3">DUF4228 domain-containing protein</fullName>
    </recommendedName>
</protein>
<dbReference type="EMBL" id="QPKB01000001">
    <property type="protein sequence ID" value="RWR72102.1"/>
    <property type="molecule type" value="Genomic_DNA"/>
</dbReference>
<comment type="caution">
    <text evidence="1">The sequence shown here is derived from an EMBL/GenBank/DDBJ whole genome shotgun (WGS) entry which is preliminary data.</text>
</comment>
<organism evidence="1 2">
    <name type="scientific">Cinnamomum micranthum f. kanehirae</name>
    <dbReference type="NCBI Taxonomy" id="337451"/>
    <lineage>
        <taxon>Eukaryota</taxon>
        <taxon>Viridiplantae</taxon>
        <taxon>Streptophyta</taxon>
        <taxon>Embryophyta</taxon>
        <taxon>Tracheophyta</taxon>
        <taxon>Spermatophyta</taxon>
        <taxon>Magnoliopsida</taxon>
        <taxon>Magnoliidae</taxon>
        <taxon>Laurales</taxon>
        <taxon>Lauraceae</taxon>
        <taxon>Cinnamomum</taxon>
    </lineage>
</organism>